<dbReference type="InterPro" id="IPR035979">
    <property type="entry name" value="RBD_domain_sf"/>
</dbReference>
<gene>
    <name evidence="4" type="ORF">Tci_001998</name>
</gene>
<keyword evidence="1" id="KW-0694">RNA-binding</keyword>
<dbReference type="InterPro" id="IPR005135">
    <property type="entry name" value="Endo/exonuclease/phosphatase"/>
</dbReference>
<name>A0A699GKA8_TANCI</name>
<dbReference type="Gene3D" id="3.30.70.330">
    <property type="match status" value="1"/>
</dbReference>
<evidence type="ECO:0000259" key="3">
    <source>
        <dbReference type="PROSITE" id="PS50102"/>
    </source>
</evidence>
<dbReference type="GO" id="GO:0003964">
    <property type="term" value="F:RNA-directed DNA polymerase activity"/>
    <property type="evidence" value="ECO:0007669"/>
    <property type="project" value="UniProtKB-KW"/>
</dbReference>
<dbReference type="SUPFAM" id="SSF54928">
    <property type="entry name" value="RNA-binding domain, RBD"/>
    <property type="match status" value="1"/>
</dbReference>
<evidence type="ECO:0000313" key="4">
    <source>
        <dbReference type="EMBL" id="GEU30020.1"/>
    </source>
</evidence>
<dbReference type="PANTHER" id="PTHR35218:SF9">
    <property type="entry name" value="ENDONUCLEASE_EXONUCLEASE_PHOSPHATASE DOMAIN-CONTAINING PROTEIN"/>
    <property type="match status" value="1"/>
</dbReference>
<sequence length="362" mass="41492">MVTSLSLIMSDRNFHNSYENQTQKISKSVFVTNFPKDSTARDLWKVCSDYGTVVDVFIPFKRFKSGKRFAFVRFIKGLPIKAWTPNTFRKIASLWGEYVEWEDVDLKSLSYEQDDLSSDGESQEGDVINKADNNESDVDRVSKSSFMHENNTAHKDVNSCKKGEVGSHSEDPFNIYGLGNKAKRRWIKELCQKHRINFTSIQETKAESISLHTIKDLWGNQMFDHVVGSSVVCSGGILCMWNPNMFVKEQVFTCDYFVALMGTWAPTSSNLLIISVYAPQELNERRDLWDYLRTFIDRWEGDTVIMGDFNEVHSKHERFGSTFNRQGAIAFNNFISSACLIDLPLEGYAFTWAHKSASKMSK</sequence>
<accession>A0A699GKA8</accession>
<dbReference type="Pfam" id="PF03372">
    <property type="entry name" value="Exo_endo_phos"/>
    <property type="match status" value="1"/>
</dbReference>
<dbReference type="AlphaFoldDB" id="A0A699GKA8"/>
<feature type="region of interest" description="Disordered" evidence="2">
    <location>
        <begin position="115"/>
        <end position="134"/>
    </location>
</feature>
<evidence type="ECO:0000256" key="2">
    <source>
        <dbReference type="SAM" id="MobiDB-lite"/>
    </source>
</evidence>
<reference evidence="4" key="1">
    <citation type="journal article" date="2019" name="Sci. Rep.">
        <title>Draft genome of Tanacetum cinerariifolium, the natural source of mosquito coil.</title>
        <authorList>
            <person name="Yamashiro T."/>
            <person name="Shiraishi A."/>
            <person name="Satake H."/>
            <person name="Nakayama K."/>
        </authorList>
    </citation>
    <scope>NUCLEOTIDE SEQUENCE</scope>
</reference>
<protein>
    <submittedName>
        <fullName evidence="4">RNA-directed DNA polymerase, eukaryota</fullName>
    </submittedName>
</protein>
<keyword evidence="4" id="KW-0695">RNA-directed DNA polymerase</keyword>
<keyword evidence="4" id="KW-0808">Transferase</keyword>
<dbReference type="SMART" id="SM00360">
    <property type="entry name" value="RRM"/>
    <property type="match status" value="1"/>
</dbReference>
<comment type="caution">
    <text evidence="4">The sequence shown here is derived from an EMBL/GenBank/DDBJ whole genome shotgun (WGS) entry which is preliminary data.</text>
</comment>
<dbReference type="InterPro" id="IPR000504">
    <property type="entry name" value="RRM_dom"/>
</dbReference>
<dbReference type="PANTHER" id="PTHR35218">
    <property type="entry name" value="RNASE H DOMAIN-CONTAINING PROTEIN"/>
    <property type="match status" value="1"/>
</dbReference>
<keyword evidence="4" id="KW-0548">Nucleotidyltransferase</keyword>
<dbReference type="SUPFAM" id="SSF56219">
    <property type="entry name" value="DNase I-like"/>
    <property type="match status" value="1"/>
</dbReference>
<dbReference type="InterPro" id="IPR036691">
    <property type="entry name" value="Endo/exonu/phosph_ase_sf"/>
</dbReference>
<dbReference type="GO" id="GO:0003723">
    <property type="term" value="F:RNA binding"/>
    <property type="evidence" value="ECO:0007669"/>
    <property type="project" value="UniProtKB-UniRule"/>
</dbReference>
<proteinExistence type="predicted"/>
<dbReference type="InterPro" id="IPR012677">
    <property type="entry name" value="Nucleotide-bd_a/b_plait_sf"/>
</dbReference>
<dbReference type="EMBL" id="BKCJ010000120">
    <property type="protein sequence ID" value="GEU30020.1"/>
    <property type="molecule type" value="Genomic_DNA"/>
</dbReference>
<feature type="compositionally biased region" description="Acidic residues" evidence="2">
    <location>
        <begin position="115"/>
        <end position="124"/>
    </location>
</feature>
<feature type="domain" description="RRM" evidence="3">
    <location>
        <begin position="27"/>
        <end position="74"/>
    </location>
</feature>
<dbReference type="PROSITE" id="PS50102">
    <property type="entry name" value="RRM"/>
    <property type="match status" value="1"/>
</dbReference>
<evidence type="ECO:0000256" key="1">
    <source>
        <dbReference type="PROSITE-ProRule" id="PRU00176"/>
    </source>
</evidence>
<organism evidence="4">
    <name type="scientific">Tanacetum cinerariifolium</name>
    <name type="common">Dalmatian daisy</name>
    <name type="synonym">Chrysanthemum cinerariifolium</name>
    <dbReference type="NCBI Taxonomy" id="118510"/>
    <lineage>
        <taxon>Eukaryota</taxon>
        <taxon>Viridiplantae</taxon>
        <taxon>Streptophyta</taxon>
        <taxon>Embryophyta</taxon>
        <taxon>Tracheophyta</taxon>
        <taxon>Spermatophyta</taxon>
        <taxon>Magnoliopsida</taxon>
        <taxon>eudicotyledons</taxon>
        <taxon>Gunneridae</taxon>
        <taxon>Pentapetalae</taxon>
        <taxon>asterids</taxon>
        <taxon>campanulids</taxon>
        <taxon>Asterales</taxon>
        <taxon>Asteraceae</taxon>
        <taxon>Asteroideae</taxon>
        <taxon>Anthemideae</taxon>
        <taxon>Anthemidinae</taxon>
        <taxon>Tanacetum</taxon>
    </lineage>
</organism>
<dbReference type="Gene3D" id="3.60.10.10">
    <property type="entry name" value="Endonuclease/exonuclease/phosphatase"/>
    <property type="match status" value="1"/>
</dbReference>
<dbReference type="Pfam" id="PF00076">
    <property type="entry name" value="RRM_1"/>
    <property type="match status" value="1"/>
</dbReference>